<keyword evidence="2" id="KW-0732">Signal</keyword>
<dbReference type="Pfam" id="PF05593">
    <property type="entry name" value="RHS_repeat"/>
    <property type="match status" value="1"/>
</dbReference>
<evidence type="ECO:0000256" key="2">
    <source>
        <dbReference type="SAM" id="SignalP"/>
    </source>
</evidence>
<feature type="chain" id="PRO_5047069521" evidence="2">
    <location>
        <begin position="30"/>
        <end position="1769"/>
    </location>
</feature>
<organism evidence="3 4">
    <name type="scientific">Nonomuraea guangzhouensis</name>
    <dbReference type="NCBI Taxonomy" id="1291555"/>
    <lineage>
        <taxon>Bacteria</taxon>
        <taxon>Bacillati</taxon>
        <taxon>Actinomycetota</taxon>
        <taxon>Actinomycetes</taxon>
        <taxon>Streptosporangiales</taxon>
        <taxon>Streptosporangiaceae</taxon>
        <taxon>Nonomuraea</taxon>
    </lineage>
</organism>
<feature type="compositionally biased region" description="Low complexity" evidence="1">
    <location>
        <begin position="68"/>
        <end position="85"/>
    </location>
</feature>
<name>A0ABW4GB64_9ACTN</name>
<dbReference type="InterPro" id="IPR031325">
    <property type="entry name" value="RHS_repeat"/>
</dbReference>
<sequence>MPAITPRALAGGLALLLLPLAALPSPAAAESPTAGSPSPAAAPTAAGSPSLVAASKPGDDPSAPARLAAEPSAPDEASARLSARLSGRRVEVADARTETTTTYANPDGTLTVDSFAGPVRFRRDGAWAPVDISLTEAPSGEIVTRGHGRALRLGGGRPGVARQTSEAAEASKASGATGTSGTGATETSGATGVTDLITIGEGATKVTLQWKGALPTPRLSGETATYPDVMPGADLVVTATRTGAEQFLLLKARPATPLSYTLRLSAPGVRPRQAPDGGVELVDGKGRTAATIPAPVMWDATVDPGSGDHLRRSPVAMKVSGQDLVLTPDPAFLGDPATKYPVTVDPSLNLGQVFDTFVQEGYGTDQSGATELKIGNNGSGQVARSFITWKTPGIAGKKITAASLKLWNFHSWSCNTRSWEVWSANRASTSSRWPGPALADKYAASSETKGWGSGCADGWVSANVTSLVQYWANEGWKESGMGLRAASETDEYAWKRFNSGNASAHLPYISVTYNSYPSTPVSTWLSPYVDYNGTSWTNTLTPQLRNHVRDPDGGNVRGLFDVYAGSTLVIDNLYGAYVASNGFSGANVPAGKLANGKTYTIRSWANDGSLSSKAYQTATFSVDTVKPPAPSVASADYPADGGLHGDAGKPGTFTFTPANTDTGWIAYRLDDAAVTKVLTTGAAVSAKLTPPTVGAHTVSVYTLDKAGNASPTTVYAFNVGSGTAVATLDGPQDGLRSTGKVPLAVTGIGFTQARFQYRRAETDEWADLPVANVVTADGKPLTAWPVAAPNKVSGLVWDAGTQLGDAAVRVRALVTGTGGTPVESPSAEIVVDRRATKAATSEVGPGTLNLLTGDYRLQTTAGGPFGLTLTRTATSRTPGWSQGVPSLVETSPSSVQVTRADGTPVQFTRTKDGWKPERGAEDLTLTGTYTLTDSLGQATTFAKQGDRYLPTEYAYDQDRPKSLTRSGHTLDFGYGADGRLSTVSLQGAVITQYGYDSAGRLAETWDPRITPVLKTVYGYDGAGRVSTLTPPGELPWTFGYDTDGRLKTVARPTLKPGTADQLAGEAKSTIVYGVPLGKAAGGAADLTATAIAAWGQADVPVTATAVHPPGSMTRPTVTYLDESGRAVNVLTPGGHLSATGYDRFGHATRVLTAANRELSQRPTTDYRLAELAITGYSADERAELLSTRSVYDASGRREVEELSPVHIVNLESDVDDLPAGYGIGARTRTVSTYDEGRPTGAAARDLPTTVKTGAVIVGRESKPDADVRTTAITYDWATGRQLKTVRDPGGRAVTADTAPPILYAATGSAPCGGRPEWAGLVCQDGGRTYTYTAAGLPNTVTEAGTVTTIKRDPAGRPITTQTGGEAEIGLGYSPATGRPTERWRGTEKIVTAYDRLGRVISHTDADGGQTRTEYDDLDRPAKVVDSASSTRVYAYDHTAEPRGLPTSVTDSVAGTFTARYDEEGRQIEGDLPGGLHLVSAYDERGQNYARIYTKDGLEGPVMIDQIGRNVHGQELLRMRSDTMSERQAGYDKAGQLASVLEMAFPLCTLRRYGYDGAGNRVRLAVQASEEDCPVADDSAASITTYAYTSDGRLTGDGYGYDPAGRTTSLPGGRTIGYFADGGPAKQTSGRRSLTWTRDPAGRVRSETTETGAVTVHHYASDGDQPSWVTENGAVVRHVAGVGGELAALTGATGSVRLQLLTVGGDVGTELDLDGGLATVVGYDEFGVASEPRRYGWLGGAFHPTTLDGTVLVSGRLYDPSLGRFLQRPY</sequence>
<feature type="compositionally biased region" description="Low complexity" evidence="1">
    <location>
        <begin position="159"/>
        <end position="189"/>
    </location>
</feature>
<feature type="signal peptide" evidence="2">
    <location>
        <begin position="1"/>
        <end position="29"/>
    </location>
</feature>
<reference evidence="4" key="1">
    <citation type="journal article" date="2019" name="Int. J. Syst. Evol. Microbiol.">
        <title>The Global Catalogue of Microorganisms (GCM) 10K type strain sequencing project: providing services to taxonomists for standard genome sequencing and annotation.</title>
        <authorList>
            <consortium name="The Broad Institute Genomics Platform"/>
            <consortium name="The Broad Institute Genome Sequencing Center for Infectious Disease"/>
            <person name="Wu L."/>
            <person name="Ma J."/>
        </authorList>
    </citation>
    <scope>NUCLEOTIDE SEQUENCE [LARGE SCALE GENOMIC DNA]</scope>
    <source>
        <strain evidence="4">CGMCC 1.15399</strain>
    </source>
</reference>
<comment type="caution">
    <text evidence="3">The sequence shown here is derived from an EMBL/GenBank/DDBJ whole genome shotgun (WGS) entry which is preliminary data.</text>
</comment>
<feature type="compositionally biased region" description="Low complexity" evidence="1">
    <location>
        <begin position="26"/>
        <end position="51"/>
    </location>
</feature>
<proteinExistence type="predicted"/>
<dbReference type="PANTHER" id="PTHR32305">
    <property type="match status" value="1"/>
</dbReference>
<protein>
    <submittedName>
        <fullName evidence="3">DNRLRE domain-containing protein</fullName>
    </submittedName>
</protein>
<dbReference type="InterPro" id="IPR050708">
    <property type="entry name" value="T6SS_VgrG/RHS"/>
</dbReference>
<dbReference type="EMBL" id="JBHUCM010000013">
    <property type="protein sequence ID" value="MFD1538582.1"/>
    <property type="molecule type" value="Genomic_DNA"/>
</dbReference>
<dbReference type="InterPro" id="IPR006530">
    <property type="entry name" value="YD"/>
</dbReference>
<evidence type="ECO:0000313" key="4">
    <source>
        <dbReference type="Proteomes" id="UP001597097"/>
    </source>
</evidence>
<accession>A0ABW4GB64</accession>
<dbReference type="NCBIfam" id="NF033679">
    <property type="entry name" value="DNRLRE_dom"/>
    <property type="match status" value="1"/>
</dbReference>
<dbReference type="Proteomes" id="UP001597097">
    <property type="component" value="Unassembled WGS sequence"/>
</dbReference>
<feature type="region of interest" description="Disordered" evidence="1">
    <location>
        <begin position="143"/>
        <end position="189"/>
    </location>
</feature>
<feature type="compositionally biased region" description="Basic and acidic residues" evidence="1">
    <location>
        <begin position="88"/>
        <end position="97"/>
    </location>
</feature>
<evidence type="ECO:0000256" key="1">
    <source>
        <dbReference type="SAM" id="MobiDB-lite"/>
    </source>
</evidence>
<feature type="region of interest" description="Disordered" evidence="1">
    <location>
        <begin position="26"/>
        <end position="105"/>
    </location>
</feature>
<dbReference type="NCBIfam" id="TIGR01643">
    <property type="entry name" value="YD_repeat_2x"/>
    <property type="match status" value="2"/>
</dbReference>
<gene>
    <name evidence="3" type="ORF">ACFSJ0_16115</name>
</gene>
<evidence type="ECO:0000313" key="3">
    <source>
        <dbReference type="EMBL" id="MFD1538582.1"/>
    </source>
</evidence>
<dbReference type="RefSeq" id="WP_219527360.1">
    <property type="nucleotide sequence ID" value="NZ_JAHKRM010000002.1"/>
</dbReference>
<dbReference type="PANTHER" id="PTHR32305:SF15">
    <property type="entry name" value="PROTEIN RHSA-RELATED"/>
    <property type="match status" value="1"/>
</dbReference>
<keyword evidence="4" id="KW-1185">Reference proteome</keyword>